<accession>A0A6A6P4M7</accession>
<dbReference type="Proteomes" id="UP000799766">
    <property type="component" value="Unassembled WGS sequence"/>
</dbReference>
<evidence type="ECO:0000313" key="3">
    <source>
        <dbReference type="Proteomes" id="UP000799766"/>
    </source>
</evidence>
<evidence type="ECO:0000256" key="1">
    <source>
        <dbReference type="SAM" id="MobiDB-lite"/>
    </source>
</evidence>
<dbReference type="OrthoDB" id="3650630at2759"/>
<evidence type="ECO:0000313" key="2">
    <source>
        <dbReference type="EMBL" id="KAF2458737.1"/>
    </source>
</evidence>
<name>A0A6A6P4M7_9PEZI</name>
<dbReference type="EMBL" id="MU001677">
    <property type="protein sequence ID" value="KAF2458737.1"/>
    <property type="molecule type" value="Genomic_DNA"/>
</dbReference>
<dbReference type="AlphaFoldDB" id="A0A6A6P4M7"/>
<organism evidence="2 3">
    <name type="scientific">Lineolata rhizophorae</name>
    <dbReference type="NCBI Taxonomy" id="578093"/>
    <lineage>
        <taxon>Eukaryota</taxon>
        <taxon>Fungi</taxon>
        <taxon>Dikarya</taxon>
        <taxon>Ascomycota</taxon>
        <taxon>Pezizomycotina</taxon>
        <taxon>Dothideomycetes</taxon>
        <taxon>Dothideomycetes incertae sedis</taxon>
        <taxon>Lineolatales</taxon>
        <taxon>Lineolataceae</taxon>
        <taxon>Lineolata</taxon>
    </lineage>
</organism>
<feature type="region of interest" description="Disordered" evidence="1">
    <location>
        <begin position="151"/>
        <end position="178"/>
    </location>
</feature>
<protein>
    <submittedName>
        <fullName evidence="2">Uncharacterized protein</fullName>
    </submittedName>
</protein>
<sequence length="255" mass="28020">MSISSGAERRYSIRNRPTVPTAERARNQEALWAVNFALGIEDPVLFDDEDADQGVQGEPANWRTWFHPFESPQEMWLGLGIVAAGVAGGDGGLGEDVWGAWRGLVEAGEEGGEHKENIGPAEGDAVGNASAIRPFAHGAYVSPYATPLNDRPEGPLGASNRYASPSASFSENVEKGQKDSDKARVNLSFRTKTQFYSLLDRIERSSFAGAMFLEAYAEHVRRDLCRECWFKAFVSDVGEDSEDDWGENEAVRTKR</sequence>
<keyword evidence="3" id="KW-1185">Reference proteome</keyword>
<feature type="compositionally biased region" description="Polar residues" evidence="1">
    <location>
        <begin position="161"/>
        <end position="171"/>
    </location>
</feature>
<gene>
    <name evidence="2" type="ORF">BDY21DRAFT_370916</name>
</gene>
<proteinExistence type="predicted"/>
<reference evidence="2" key="1">
    <citation type="journal article" date="2020" name="Stud. Mycol.">
        <title>101 Dothideomycetes genomes: a test case for predicting lifestyles and emergence of pathogens.</title>
        <authorList>
            <person name="Haridas S."/>
            <person name="Albert R."/>
            <person name="Binder M."/>
            <person name="Bloem J."/>
            <person name="Labutti K."/>
            <person name="Salamov A."/>
            <person name="Andreopoulos B."/>
            <person name="Baker S."/>
            <person name="Barry K."/>
            <person name="Bills G."/>
            <person name="Bluhm B."/>
            <person name="Cannon C."/>
            <person name="Castanera R."/>
            <person name="Culley D."/>
            <person name="Daum C."/>
            <person name="Ezra D."/>
            <person name="Gonzalez J."/>
            <person name="Henrissat B."/>
            <person name="Kuo A."/>
            <person name="Liang C."/>
            <person name="Lipzen A."/>
            <person name="Lutzoni F."/>
            <person name="Magnuson J."/>
            <person name="Mondo S."/>
            <person name="Nolan M."/>
            <person name="Ohm R."/>
            <person name="Pangilinan J."/>
            <person name="Park H.-J."/>
            <person name="Ramirez L."/>
            <person name="Alfaro M."/>
            <person name="Sun H."/>
            <person name="Tritt A."/>
            <person name="Yoshinaga Y."/>
            <person name="Zwiers L.-H."/>
            <person name="Turgeon B."/>
            <person name="Goodwin S."/>
            <person name="Spatafora J."/>
            <person name="Crous P."/>
            <person name="Grigoriev I."/>
        </authorList>
    </citation>
    <scope>NUCLEOTIDE SEQUENCE</scope>
    <source>
        <strain evidence="2">ATCC 16933</strain>
    </source>
</reference>